<gene>
    <name evidence="1" type="ORF">DU74_12100</name>
</gene>
<comment type="caution">
    <text evidence="1">The sequence shown here is derived from an EMBL/GenBank/DDBJ whole genome shotgun (WGS) entry which is preliminary data.</text>
</comment>
<protein>
    <submittedName>
        <fullName evidence="1">Uncharacterized protein</fullName>
    </submittedName>
</protein>
<organism evidence="1 2">
    <name type="scientific">Methanosarcina mazei</name>
    <name type="common">Methanosarcina frisia</name>
    <dbReference type="NCBI Taxonomy" id="2209"/>
    <lineage>
        <taxon>Archaea</taxon>
        <taxon>Methanobacteriati</taxon>
        <taxon>Methanobacteriota</taxon>
        <taxon>Stenosarchaea group</taxon>
        <taxon>Methanomicrobia</taxon>
        <taxon>Methanosarcinales</taxon>
        <taxon>Methanosarcinaceae</taxon>
        <taxon>Methanosarcina</taxon>
    </lineage>
</organism>
<name>A0A0F8S245_METMZ</name>
<reference evidence="1 2" key="1">
    <citation type="journal article" date="2015" name="ISME J.">
        <title>Genomic and phenotypic differentiation among Methanosarcina mazei populations from Columbia River sediment.</title>
        <authorList>
            <person name="Youngblut N.D."/>
            <person name="Wirth J.S."/>
            <person name="Henriksen J.R."/>
            <person name="Smith M."/>
            <person name="Simon H."/>
            <person name="Metcalf W.W."/>
            <person name="Whitaker R.J."/>
        </authorList>
    </citation>
    <scope>NUCLEOTIDE SEQUENCE [LARGE SCALE GENOMIC DNA]</scope>
    <source>
        <strain evidence="1 2">1.H.A.2.6</strain>
    </source>
</reference>
<dbReference type="AlphaFoldDB" id="A0A0F8S245"/>
<evidence type="ECO:0000313" key="1">
    <source>
        <dbReference type="EMBL" id="KKH60906.1"/>
    </source>
</evidence>
<dbReference type="PATRIC" id="fig|2209.85.peg.2626"/>
<evidence type="ECO:0000313" key="2">
    <source>
        <dbReference type="Proteomes" id="UP000034450"/>
    </source>
</evidence>
<sequence>MTDSTFNRKQVEISFRKFTDYAEYVLTSNDKTFKTNLETFIFHCENDPVMRVITNQLKNIDCNFEELLSESMRARGSLTSSGEFILPVEENKKDVFLYKLCLKINSEDLGFLATYCSRCFGSRGFSDCVPHFNREIVQKLVDSLEYKFEEIYYNISQELGNEVQDIPEKYVTIYNNYNTTFEKDVSVKGDAIFGGNGTIEK</sequence>
<dbReference type="Proteomes" id="UP000034450">
    <property type="component" value="Unassembled WGS sequence"/>
</dbReference>
<dbReference type="EMBL" id="JJQN01000066">
    <property type="protein sequence ID" value="KKH60906.1"/>
    <property type="molecule type" value="Genomic_DNA"/>
</dbReference>
<accession>A0A0F8S245</accession>
<dbReference type="RefSeq" id="WP_048047541.1">
    <property type="nucleotide sequence ID" value="NZ_JJQN01000066.1"/>
</dbReference>
<proteinExistence type="predicted"/>